<protein>
    <submittedName>
        <fullName evidence="1">Uncharacterized protein</fullName>
    </submittedName>
</protein>
<evidence type="ECO:0000313" key="1">
    <source>
        <dbReference type="EMBL" id="RZT93724.1"/>
    </source>
</evidence>
<comment type="caution">
    <text evidence="1">The sequence shown here is derived from an EMBL/GenBank/DDBJ whole genome shotgun (WGS) entry which is preliminary data.</text>
</comment>
<dbReference type="AlphaFoldDB" id="A0A4Q7VCZ3"/>
<evidence type="ECO:0000313" key="2">
    <source>
        <dbReference type="Proteomes" id="UP000293671"/>
    </source>
</evidence>
<accession>A0A4Q7VCZ3</accession>
<proteinExistence type="predicted"/>
<gene>
    <name evidence="1" type="ORF">EV670_3277</name>
</gene>
<organism evidence="1 2">
    <name type="scientific">Rivibacter subsaxonicus</name>
    <dbReference type="NCBI Taxonomy" id="457575"/>
    <lineage>
        <taxon>Bacteria</taxon>
        <taxon>Pseudomonadati</taxon>
        <taxon>Pseudomonadota</taxon>
        <taxon>Betaproteobacteria</taxon>
        <taxon>Burkholderiales</taxon>
        <taxon>Rivibacter</taxon>
    </lineage>
</organism>
<dbReference type="Proteomes" id="UP000293671">
    <property type="component" value="Unassembled WGS sequence"/>
</dbReference>
<name>A0A4Q7VCZ3_9BURK</name>
<keyword evidence="2" id="KW-1185">Reference proteome</keyword>
<sequence>MIDALPPLRDVQIVAVIENRMTLTGFEIGTGHVTEKAHYQQSWLLELVTHETLRREAELTEQWVADAERSRAFSRHVAEFVGPRKPIPSHPRHRHR</sequence>
<dbReference type="EMBL" id="SHKP01000008">
    <property type="protein sequence ID" value="RZT93724.1"/>
    <property type="molecule type" value="Genomic_DNA"/>
</dbReference>
<reference evidence="1 2" key="1">
    <citation type="submission" date="2019-02" db="EMBL/GenBank/DDBJ databases">
        <title>Genomic Encyclopedia of Type Strains, Phase IV (KMG-IV): sequencing the most valuable type-strain genomes for metagenomic binning, comparative biology and taxonomic classification.</title>
        <authorList>
            <person name="Goeker M."/>
        </authorList>
    </citation>
    <scope>NUCLEOTIDE SEQUENCE [LARGE SCALE GENOMIC DNA]</scope>
    <source>
        <strain evidence="1 2">DSM 19570</strain>
    </source>
</reference>